<accession>A8PES9</accession>
<dbReference type="OrthoDB" id="10068793at2759"/>
<reference evidence="4 5" key="1">
    <citation type="journal article" date="2010" name="Proc. Natl. Acad. Sci. U.S.A.">
        <title>Insights into evolution of multicellular fungi from the assembled chromosomes of the mushroom Coprinopsis cinerea (Coprinus cinereus).</title>
        <authorList>
            <person name="Stajich J.E."/>
            <person name="Wilke S.K."/>
            <person name="Ahren D."/>
            <person name="Au C.H."/>
            <person name="Birren B.W."/>
            <person name="Borodovsky M."/>
            <person name="Burns C."/>
            <person name="Canback B."/>
            <person name="Casselton L.A."/>
            <person name="Cheng C.K."/>
            <person name="Deng J."/>
            <person name="Dietrich F.S."/>
            <person name="Fargo D.C."/>
            <person name="Farman M.L."/>
            <person name="Gathman A.C."/>
            <person name="Goldberg J."/>
            <person name="Guigo R."/>
            <person name="Hoegger P.J."/>
            <person name="Hooker J.B."/>
            <person name="Huggins A."/>
            <person name="James T.Y."/>
            <person name="Kamada T."/>
            <person name="Kilaru S."/>
            <person name="Kodira C."/>
            <person name="Kues U."/>
            <person name="Kupfer D."/>
            <person name="Kwan H.S."/>
            <person name="Lomsadze A."/>
            <person name="Li W."/>
            <person name="Lilly W.W."/>
            <person name="Ma L.J."/>
            <person name="Mackey A.J."/>
            <person name="Manning G."/>
            <person name="Martin F."/>
            <person name="Muraguchi H."/>
            <person name="Natvig D.O."/>
            <person name="Palmerini H."/>
            <person name="Ramesh M.A."/>
            <person name="Rehmeyer C.J."/>
            <person name="Roe B.A."/>
            <person name="Shenoy N."/>
            <person name="Stanke M."/>
            <person name="Ter-Hovhannisyan V."/>
            <person name="Tunlid A."/>
            <person name="Velagapudi R."/>
            <person name="Vision T.J."/>
            <person name="Zeng Q."/>
            <person name="Zolan M.E."/>
            <person name="Pukkila P.J."/>
        </authorList>
    </citation>
    <scope>NUCLEOTIDE SEQUENCE [LARGE SCALE GENOMIC DNA]</scope>
    <source>
        <strain evidence="5">Okayama-7 / 130 / ATCC MYA-4618 / FGSC 9003</strain>
    </source>
</reference>
<dbReference type="InterPro" id="IPR011935">
    <property type="entry name" value="CHP02231"/>
</dbReference>
<dbReference type="KEGG" id="cci:CC1G_03066"/>
<comment type="caution">
    <text evidence="4">The sequence shown here is derived from an EMBL/GenBank/DDBJ whole genome shotgun (WGS) entry which is preliminary data.</text>
</comment>
<protein>
    <submittedName>
        <fullName evidence="4">Mucoidy inhibitor A</fullName>
    </submittedName>
</protein>
<gene>
    <name evidence="4" type="ORF">CC1G_03066</name>
</gene>
<dbReference type="InterPro" id="IPR037291">
    <property type="entry name" value="DUF4139"/>
</dbReference>
<dbReference type="Proteomes" id="UP000001861">
    <property type="component" value="Unassembled WGS sequence"/>
</dbReference>
<dbReference type="Pfam" id="PF13600">
    <property type="entry name" value="DUF4140"/>
    <property type="match status" value="1"/>
</dbReference>
<dbReference type="RefSeq" id="XP_001840837.1">
    <property type="nucleotide sequence ID" value="XM_001840785.2"/>
</dbReference>
<feature type="coiled-coil region" evidence="1">
    <location>
        <begin position="100"/>
        <end position="179"/>
    </location>
</feature>
<organism evidence="4 5">
    <name type="scientific">Coprinopsis cinerea (strain Okayama-7 / 130 / ATCC MYA-4618 / FGSC 9003)</name>
    <name type="common">Inky cap fungus</name>
    <name type="synonym">Hormographiella aspergillata</name>
    <dbReference type="NCBI Taxonomy" id="240176"/>
    <lineage>
        <taxon>Eukaryota</taxon>
        <taxon>Fungi</taxon>
        <taxon>Dikarya</taxon>
        <taxon>Basidiomycota</taxon>
        <taxon>Agaricomycotina</taxon>
        <taxon>Agaricomycetes</taxon>
        <taxon>Agaricomycetidae</taxon>
        <taxon>Agaricales</taxon>
        <taxon>Agaricineae</taxon>
        <taxon>Psathyrellaceae</taxon>
        <taxon>Coprinopsis</taxon>
    </lineage>
</organism>
<dbReference type="eggNOG" id="ENOG502QWQ0">
    <property type="taxonomic scope" value="Eukaryota"/>
</dbReference>
<dbReference type="PANTHER" id="PTHR31005">
    <property type="entry name" value="DUF4139 DOMAIN-CONTAINING PROTEIN"/>
    <property type="match status" value="1"/>
</dbReference>
<proteinExistence type="predicted"/>
<feature type="domain" description="DUF4140" evidence="3">
    <location>
        <begin position="32"/>
        <end position="127"/>
    </location>
</feature>
<evidence type="ECO:0000259" key="3">
    <source>
        <dbReference type="Pfam" id="PF13600"/>
    </source>
</evidence>
<dbReference type="EMBL" id="AACS02000008">
    <property type="protein sequence ID" value="EAU80890.1"/>
    <property type="molecule type" value="Genomic_DNA"/>
</dbReference>
<dbReference type="OMA" id="YVVEHPK"/>
<evidence type="ECO:0000256" key="1">
    <source>
        <dbReference type="SAM" id="Coils"/>
    </source>
</evidence>
<evidence type="ECO:0000313" key="4">
    <source>
        <dbReference type="EMBL" id="EAU80890.1"/>
    </source>
</evidence>
<name>A8PES9_COPC7</name>
<dbReference type="InterPro" id="IPR025554">
    <property type="entry name" value="DUF4140"/>
</dbReference>
<dbReference type="AlphaFoldDB" id="A8PES9"/>
<dbReference type="VEuPathDB" id="FungiDB:CC1G_03066"/>
<feature type="domain" description="DUF4139" evidence="2">
    <location>
        <begin position="208"/>
        <end position="549"/>
    </location>
</feature>
<dbReference type="Pfam" id="PF13598">
    <property type="entry name" value="DUF4139"/>
    <property type="match status" value="1"/>
</dbReference>
<evidence type="ECO:0000259" key="2">
    <source>
        <dbReference type="Pfam" id="PF13598"/>
    </source>
</evidence>
<keyword evidence="1" id="KW-0175">Coiled coil</keyword>
<evidence type="ECO:0000313" key="5">
    <source>
        <dbReference type="Proteomes" id="UP000001861"/>
    </source>
</evidence>
<dbReference type="PANTHER" id="PTHR31005:SF8">
    <property type="entry name" value="DUF4139 DOMAIN-CONTAINING PROTEIN"/>
    <property type="match status" value="1"/>
</dbReference>
<dbReference type="GeneID" id="6017492"/>
<sequence length="612" mass="65967">MTIDNAESNPPPFEVVNAVELVSETDSKITGVSVYSQRAEVTRVFKFEVKTGQNQVTITGLPSAMDQGSFRVEGRGSATIHDVTISCIPAAPPPKGSPKLEELEGEMLKTTKALSRARIAISSIETYMSSVKPENVDVSKLQIIVDNYEATAEKLDDRIAELNTKKKQLQDSIEEEKTALFGPQRNEKLTLKAVIGVFANLEGEVEIALIYAVRSASWSAEYDIRVDMDTKEKPVTLVYKGAITQNTGEDWTDVPLSLETAAPTFGVGIPSLSTWTLSVYVPPAPAYRKSKGGILLFSSNGRRETVAPTTAAPAVPAQSWAAMQTYDPTIEDSYVPMVPEDIQHRNLEVSSKGNISATFSVPGLMTIPSDNVAHNVTIVKLELDADMEWVSVPKRETKVHLKAVVKNTSGYTLLQGPASVYVDGSFISRSNVPPVSPDETFDCPLGLDPSIRITYPALAKKTAQSGFMSKSRVYNYTQRITLHNTKSSAVTNVKIIDQIPVSEDSTIAVKLLSPSLHLPDKSTGAGNAASRLIPGQTVENKLGVKVPAPVSVAKGVTAQWEGVDEVGSETDLDDLGGDGKLAWNCTIPAQGKLNLTLQWEVSAPLKTPISGL</sequence>
<dbReference type="InParanoid" id="A8PES9"/>
<dbReference type="NCBIfam" id="TIGR02231">
    <property type="entry name" value="mucoidy inhibitor MuiA family protein"/>
    <property type="match status" value="1"/>
</dbReference>
<keyword evidence="5" id="KW-1185">Reference proteome</keyword>